<accession>A0A1J5G9G8</accession>
<organism evidence="7 11">
    <name type="scientific">Candidatus Infernicultor aquiphilus</name>
    <dbReference type="NCBI Taxonomy" id="1805029"/>
    <lineage>
        <taxon>Bacteria</taxon>
        <taxon>Pseudomonadati</taxon>
        <taxon>Atribacterota</taxon>
        <taxon>Candidatus Phoenicimicrobiia</taxon>
        <taxon>Candidatus Pheonicimicrobiales</taxon>
        <taxon>Candidatus Phoenicimicrobiaceae</taxon>
        <taxon>Candidatus Infernicultor</taxon>
    </lineage>
</organism>
<dbReference type="STRING" id="1805029.AUK42_05785"/>
<dbReference type="Proteomes" id="UP000228560">
    <property type="component" value="Unassembled WGS sequence"/>
</dbReference>
<evidence type="ECO:0000313" key="13">
    <source>
        <dbReference type="Proteomes" id="UP000230646"/>
    </source>
</evidence>
<sequence length="242" mass="27096">MWRDSLRGIYYIALKDMRTYYLKPPSLSWGIVFPLAWILAFYLRNPRGFEELVPGLIAMTILFSTTAAEAVVINFELRLGSLERLLLAPISLPVVLLGKVLGGTIFGLMMTTVITIVSIVVLGLHPNFLYLILIIIPSLLVFSSLGSLLCVLVKEVFEAQTLLNLPRFIMIFLCGVVYPVSAMPTALQYLAYIMPLTYTVDGLRHSFSIASSTMVFTDTLVLIGFFILFIVPAIKLLYKKFE</sequence>
<comment type="caution">
    <text evidence="7">The sequence shown here is derived from an EMBL/GenBank/DDBJ whole genome shotgun (WGS) entry which is preliminary data.</text>
</comment>
<dbReference type="InterPro" id="IPR013525">
    <property type="entry name" value="ABC2_TM"/>
</dbReference>
<dbReference type="EMBL" id="PFKO01000256">
    <property type="protein sequence ID" value="PIY32145.1"/>
    <property type="molecule type" value="Genomic_DNA"/>
</dbReference>
<accession>A0A2M7K5X7</accession>
<dbReference type="PANTHER" id="PTHR43229">
    <property type="entry name" value="NODULATION PROTEIN J"/>
    <property type="match status" value="1"/>
</dbReference>
<accession>A0A2M7PNN2</accession>
<dbReference type="PRINTS" id="PR00164">
    <property type="entry name" value="ABC2TRNSPORT"/>
</dbReference>
<dbReference type="Proteomes" id="UP000182763">
    <property type="component" value="Unassembled WGS sequence"/>
</dbReference>
<feature type="transmembrane region" description="Helical" evidence="5">
    <location>
        <begin position="165"/>
        <end position="194"/>
    </location>
</feature>
<dbReference type="Pfam" id="PF01061">
    <property type="entry name" value="ABC2_membrane"/>
    <property type="match status" value="1"/>
</dbReference>
<dbReference type="InterPro" id="IPR051784">
    <property type="entry name" value="Nod_factor_ABC_transporter"/>
</dbReference>
<feature type="transmembrane region" description="Helical" evidence="5">
    <location>
        <begin position="128"/>
        <end position="153"/>
    </location>
</feature>
<dbReference type="PROSITE" id="PS51012">
    <property type="entry name" value="ABC_TM2"/>
    <property type="match status" value="1"/>
</dbReference>
<dbReference type="EMBL" id="PFIP01000145">
    <property type="protein sequence ID" value="PIX33557.1"/>
    <property type="molecule type" value="Genomic_DNA"/>
</dbReference>
<keyword evidence="5" id="KW-1003">Cell membrane</keyword>
<dbReference type="EMBL" id="MNYY01000111">
    <property type="protein sequence ID" value="OIP68948.1"/>
    <property type="molecule type" value="Genomic_DNA"/>
</dbReference>
<evidence type="ECO:0000313" key="12">
    <source>
        <dbReference type="Proteomes" id="UP000228560"/>
    </source>
</evidence>
<comment type="similarity">
    <text evidence="5">Belongs to the ABC-2 integral membrane protein family.</text>
</comment>
<proteinExistence type="inferred from homology"/>
<evidence type="ECO:0000256" key="5">
    <source>
        <dbReference type="RuleBase" id="RU361157"/>
    </source>
</evidence>
<evidence type="ECO:0000313" key="10">
    <source>
        <dbReference type="EMBL" id="PJB56461.1"/>
    </source>
</evidence>
<dbReference type="InterPro" id="IPR047817">
    <property type="entry name" value="ABC2_TM_bact-type"/>
</dbReference>
<dbReference type="AlphaFoldDB" id="A0A1J5G9G8"/>
<protein>
    <recommendedName>
        <fullName evidence="5">Transport permease protein</fullName>
    </recommendedName>
</protein>
<reference evidence="8" key="3">
    <citation type="submission" date="2017-09" db="EMBL/GenBank/DDBJ databases">
        <title>Depth-based differentiation of microbial function through sediment-hosted aquifers and enrichment of novel symbionts in the deep terrestrial subsurface.</title>
        <authorList>
            <person name="Probst A.J."/>
            <person name="Ladd B."/>
            <person name="Jarett J.K."/>
            <person name="Geller-Mcgrath D.E."/>
            <person name="Sieber C.M.K."/>
            <person name="Emerson J.B."/>
            <person name="Anantharaman K."/>
            <person name="Thomas B.C."/>
            <person name="Malmstrom R."/>
            <person name="Stieglmeier M."/>
            <person name="Klingl A."/>
            <person name="Woyke T."/>
            <person name="Ryan C.M."/>
            <person name="Banfield J.F."/>
        </authorList>
    </citation>
    <scope>NUCLEOTIDE SEQUENCE</scope>
    <source>
        <strain evidence="8">CG_4_8_14_3_um_filter_34_18</strain>
    </source>
</reference>
<dbReference type="GO" id="GO:0140359">
    <property type="term" value="F:ABC-type transporter activity"/>
    <property type="evidence" value="ECO:0007669"/>
    <property type="project" value="InterPro"/>
</dbReference>
<evidence type="ECO:0000313" key="11">
    <source>
        <dbReference type="Proteomes" id="UP000182763"/>
    </source>
</evidence>
<feature type="transmembrane region" description="Helical" evidence="5">
    <location>
        <begin position="55"/>
        <end position="75"/>
    </location>
</feature>
<gene>
    <name evidence="7" type="ORF">AUK42_05785</name>
    <name evidence="10" type="ORF">CO097_05160</name>
    <name evidence="9" type="ORF">COZ07_06785</name>
    <name evidence="8" type="ORF">COZ58_07245</name>
</gene>
<reference evidence="12 13" key="2">
    <citation type="submission" date="2017-09" db="EMBL/GenBank/DDBJ databases">
        <title>Depth-based differentiation of microbial function through sediment-hosted aquifers and enrichment of novel symbionts in the deep terrestrial subsurface.</title>
        <authorList>
            <person name="Probst A.J."/>
            <person name="Ladd B."/>
            <person name="Jarett J.K."/>
            <person name="Geller-Mcgrath D.E."/>
            <person name="Sieber C.M."/>
            <person name="Emerson J.B."/>
            <person name="Anantharaman K."/>
            <person name="Thomas B.C."/>
            <person name="Malmstrom R."/>
            <person name="Stieglmeier M."/>
            <person name="Klingl A."/>
            <person name="Woyke T."/>
            <person name="Ryan C.M."/>
            <person name="Banfield J.F."/>
        </authorList>
    </citation>
    <scope>NUCLEOTIDE SEQUENCE [LARGE SCALE GENOMIC DNA]</scope>
    <source>
        <strain evidence="9">CG_4_10_14_3_um_filter_34_13</strain>
        <strain evidence="10">CG_4_9_14_3_um_filter_33_16</strain>
    </source>
</reference>
<name>A0A1J5G9G8_9BACT</name>
<feature type="transmembrane region" description="Helical" evidence="5">
    <location>
        <begin position="214"/>
        <end position="238"/>
    </location>
</feature>
<keyword evidence="2 5" id="KW-0812">Transmembrane</keyword>
<dbReference type="Proteomes" id="UP000231493">
    <property type="component" value="Unassembled WGS sequence"/>
</dbReference>
<feature type="transmembrane region" description="Helical" evidence="5">
    <location>
        <begin position="96"/>
        <end position="122"/>
    </location>
</feature>
<comment type="subcellular location">
    <subcellularLocation>
        <location evidence="5">Cell membrane</location>
        <topology evidence="5">Multi-pass membrane protein</topology>
    </subcellularLocation>
    <subcellularLocation>
        <location evidence="1">Membrane</location>
        <topology evidence="1">Multi-pass membrane protein</topology>
    </subcellularLocation>
</comment>
<evidence type="ECO:0000259" key="6">
    <source>
        <dbReference type="PROSITE" id="PS51012"/>
    </source>
</evidence>
<evidence type="ECO:0000256" key="1">
    <source>
        <dbReference type="ARBA" id="ARBA00004141"/>
    </source>
</evidence>
<feature type="transmembrane region" description="Helical" evidence="5">
    <location>
        <begin position="21"/>
        <end position="43"/>
    </location>
</feature>
<dbReference type="Proteomes" id="UP000230646">
    <property type="component" value="Unassembled WGS sequence"/>
</dbReference>
<keyword evidence="3 5" id="KW-1133">Transmembrane helix</keyword>
<dbReference type="GO" id="GO:0043190">
    <property type="term" value="C:ATP-binding cassette (ABC) transporter complex"/>
    <property type="evidence" value="ECO:0007669"/>
    <property type="project" value="InterPro"/>
</dbReference>
<dbReference type="InterPro" id="IPR000412">
    <property type="entry name" value="ABC_2_transport"/>
</dbReference>
<keyword evidence="5" id="KW-0813">Transport</keyword>
<dbReference type="PANTHER" id="PTHR43229:SF2">
    <property type="entry name" value="NODULATION PROTEIN J"/>
    <property type="match status" value="1"/>
</dbReference>
<evidence type="ECO:0000256" key="2">
    <source>
        <dbReference type="ARBA" id="ARBA00022692"/>
    </source>
</evidence>
<evidence type="ECO:0000313" key="7">
    <source>
        <dbReference type="EMBL" id="OIP68948.1"/>
    </source>
</evidence>
<dbReference type="EMBL" id="PFTV01000124">
    <property type="protein sequence ID" value="PJB56461.1"/>
    <property type="molecule type" value="Genomic_DNA"/>
</dbReference>
<evidence type="ECO:0000313" key="8">
    <source>
        <dbReference type="EMBL" id="PIX33557.1"/>
    </source>
</evidence>
<dbReference type="RefSeq" id="WP_406607845.1">
    <property type="nucleotide sequence ID" value="NZ_PFKO01000256.1"/>
</dbReference>
<feature type="domain" description="ABC transmembrane type-2" evidence="6">
    <location>
        <begin position="15"/>
        <end position="240"/>
    </location>
</feature>
<evidence type="ECO:0000313" key="9">
    <source>
        <dbReference type="EMBL" id="PIY32145.1"/>
    </source>
</evidence>
<keyword evidence="4 5" id="KW-0472">Membrane</keyword>
<dbReference type="PIRSF" id="PIRSF006648">
    <property type="entry name" value="DrrB"/>
    <property type="match status" value="1"/>
</dbReference>
<accession>A0A2M8CBM6</accession>
<evidence type="ECO:0000256" key="4">
    <source>
        <dbReference type="ARBA" id="ARBA00023136"/>
    </source>
</evidence>
<reference evidence="7 11" key="1">
    <citation type="journal article" date="2016" name="Environ. Microbiol.">
        <title>Genomic resolution of a cold subsurface aquifer community provides metabolic insights for novel microbes adapted to high CO concentrations.</title>
        <authorList>
            <person name="Probst A.J."/>
            <person name="Castelle C.J."/>
            <person name="Singh A."/>
            <person name="Brown C.T."/>
            <person name="Anantharaman K."/>
            <person name="Sharon I."/>
            <person name="Hug L.A."/>
            <person name="Burstein D."/>
            <person name="Emerson J.B."/>
            <person name="Thomas B.C."/>
            <person name="Banfield J.F."/>
        </authorList>
    </citation>
    <scope>NUCLEOTIDE SEQUENCE [LARGE SCALE GENOMIC DNA]</scope>
    <source>
        <strain evidence="7">CG2_30_33_13</strain>
    </source>
</reference>
<evidence type="ECO:0000256" key="3">
    <source>
        <dbReference type="ARBA" id="ARBA00022989"/>
    </source>
</evidence>